<sequence>MTPYYVMHTFRRTTVNVFPRSGRYCVREEINLPNQFILTPARSSSHEDLVIAIVGLPAFYLPSGPDYLNVCAEAIARTTRPDLSQKATRIHLGKGARTFRYTKSINFTIWYILGLYMQYGRVFIKD</sequence>
<dbReference type="AlphaFoldDB" id="A0A4Y2TT00"/>
<dbReference type="EMBL" id="BGPR01030159">
    <property type="protein sequence ID" value="GBO02507.1"/>
    <property type="molecule type" value="Genomic_DNA"/>
</dbReference>
<reference evidence="1 2" key="1">
    <citation type="journal article" date="2019" name="Sci. Rep.">
        <title>Orb-weaving spider Araneus ventricosus genome elucidates the spidroin gene catalogue.</title>
        <authorList>
            <person name="Kono N."/>
            <person name="Nakamura H."/>
            <person name="Ohtoshi R."/>
            <person name="Moran D.A.P."/>
            <person name="Shinohara A."/>
            <person name="Yoshida Y."/>
            <person name="Fujiwara M."/>
            <person name="Mori M."/>
            <person name="Tomita M."/>
            <person name="Arakawa K."/>
        </authorList>
    </citation>
    <scope>NUCLEOTIDE SEQUENCE [LARGE SCALE GENOMIC DNA]</scope>
</reference>
<keyword evidence="2" id="KW-1185">Reference proteome</keyword>
<name>A0A4Y2TT00_ARAVE</name>
<gene>
    <name evidence="1" type="ORF">AVEN_125667_1</name>
</gene>
<accession>A0A4Y2TT00</accession>
<evidence type="ECO:0000313" key="2">
    <source>
        <dbReference type="Proteomes" id="UP000499080"/>
    </source>
</evidence>
<organism evidence="1 2">
    <name type="scientific">Araneus ventricosus</name>
    <name type="common">Orbweaver spider</name>
    <name type="synonym">Epeira ventricosa</name>
    <dbReference type="NCBI Taxonomy" id="182803"/>
    <lineage>
        <taxon>Eukaryota</taxon>
        <taxon>Metazoa</taxon>
        <taxon>Ecdysozoa</taxon>
        <taxon>Arthropoda</taxon>
        <taxon>Chelicerata</taxon>
        <taxon>Arachnida</taxon>
        <taxon>Araneae</taxon>
        <taxon>Araneomorphae</taxon>
        <taxon>Entelegynae</taxon>
        <taxon>Araneoidea</taxon>
        <taxon>Araneidae</taxon>
        <taxon>Araneus</taxon>
    </lineage>
</organism>
<comment type="caution">
    <text evidence="1">The sequence shown here is derived from an EMBL/GenBank/DDBJ whole genome shotgun (WGS) entry which is preliminary data.</text>
</comment>
<proteinExistence type="predicted"/>
<dbReference type="Proteomes" id="UP000499080">
    <property type="component" value="Unassembled WGS sequence"/>
</dbReference>
<evidence type="ECO:0000313" key="1">
    <source>
        <dbReference type="EMBL" id="GBO02507.1"/>
    </source>
</evidence>
<protein>
    <submittedName>
        <fullName evidence="1">Uncharacterized protein</fullName>
    </submittedName>
</protein>